<dbReference type="PRINTS" id="PR00385">
    <property type="entry name" value="P450"/>
</dbReference>
<evidence type="ECO:0000256" key="1">
    <source>
        <dbReference type="ARBA" id="ARBA00010617"/>
    </source>
</evidence>
<dbReference type="PANTHER" id="PTHR46696:SF1">
    <property type="entry name" value="CYTOCHROME P450 YJIB-RELATED"/>
    <property type="match status" value="1"/>
</dbReference>
<proteinExistence type="inferred from homology"/>
<keyword evidence="6 7" id="KW-0503">Monooxygenase</keyword>
<dbReference type="GO" id="GO:0004497">
    <property type="term" value="F:monooxygenase activity"/>
    <property type="evidence" value="ECO:0007669"/>
    <property type="project" value="UniProtKB-KW"/>
</dbReference>
<gene>
    <name evidence="8" type="ORF">GNZ18_23445</name>
</gene>
<comment type="caution">
    <text evidence="8">The sequence shown here is derived from an EMBL/GenBank/DDBJ whole genome shotgun (WGS) entry which is preliminary data.</text>
</comment>
<dbReference type="InterPro" id="IPR001128">
    <property type="entry name" value="Cyt_P450"/>
</dbReference>
<dbReference type="SUPFAM" id="SSF48264">
    <property type="entry name" value="Cytochrome P450"/>
    <property type="match status" value="1"/>
</dbReference>
<evidence type="ECO:0000256" key="6">
    <source>
        <dbReference type="ARBA" id="ARBA00023033"/>
    </source>
</evidence>
<reference evidence="8 9" key="1">
    <citation type="submission" date="2019-11" db="EMBL/GenBank/DDBJ databases">
        <authorList>
            <person name="Cao P."/>
        </authorList>
    </citation>
    <scope>NUCLEOTIDE SEQUENCE [LARGE SCALE GENOMIC DNA]</scope>
    <source>
        <strain evidence="8 9">NEAU-AAG5</strain>
    </source>
</reference>
<dbReference type="PROSITE" id="PS00086">
    <property type="entry name" value="CYTOCHROME_P450"/>
    <property type="match status" value="1"/>
</dbReference>
<comment type="similarity">
    <text evidence="1 7">Belongs to the cytochrome P450 family.</text>
</comment>
<keyword evidence="3 7" id="KW-0479">Metal-binding</keyword>
<dbReference type="EMBL" id="WOFH01000008">
    <property type="protein sequence ID" value="MUN39530.1"/>
    <property type="molecule type" value="Genomic_DNA"/>
</dbReference>
<dbReference type="FunFam" id="1.10.630.10:FF:000018">
    <property type="entry name" value="Cytochrome P450 monooxygenase"/>
    <property type="match status" value="1"/>
</dbReference>
<dbReference type="RefSeq" id="WP_156218677.1">
    <property type="nucleotide sequence ID" value="NZ_WOFH01000008.1"/>
</dbReference>
<dbReference type="InterPro" id="IPR036396">
    <property type="entry name" value="Cyt_P450_sf"/>
</dbReference>
<dbReference type="PRINTS" id="PR00359">
    <property type="entry name" value="BP450"/>
</dbReference>
<evidence type="ECO:0000313" key="8">
    <source>
        <dbReference type="EMBL" id="MUN39530.1"/>
    </source>
</evidence>
<protein>
    <submittedName>
        <fullName evidence="8">Cytochrome P450</fullName>
    </submittedName>
</protein>
<dbReference type="GO" id="GO:0016705">
    <property type="term" value="F:oxidoreductase activity, acting on paired donors, with incorporation or reduction of molecular oxygen"/>
    <property type="evidence" value="ECO:0007669"/>
    <property type="project" value="InterPro"/>
</dbReference>
<evidence type="ECO:0000256" key="4">
    <source>
        <dbReference type="ARBA" id="ARBA00023002"/>
    </source>
</evidence>
<evidence type="ECO:0000256" key="7">
    <source>
        <dbReference type="RuleBase" id="RU000461"/>
    </source>
</evidence>
<dbReference type="InterPro" id="IPR002397">
    <property type="entry name" value="Cyt_P450_B"/>
</dbReference>
<dbReference type="Proteomes" id="UP000432015">
    <property type="component" value="Unassembled WGS sequence"/>
</dbReference>
<evidence type="ECO:0000313" key="9">
    <source>
        <dbReference type="Proteomes" id="UP000432015"/>
    </source>
</evidence>
<dbReference type="Gene3D" id="1.10.630.10">
    <property type="entry name" value="Cytochrome P450"/>
    <property type="match status" value="1"/>
</dbReference>
<dbReference type="GO" id="GO:0005506">
    <property type="term" value="F:iron ion binding"/>
    <property type="evidence" value="ECO:0007669"/>
    <property type="project" value="InterPro"/>
</dbReference>
<keyword evidence="2 7" id="KW-0349">Heme</keyword>
<keyword evidence="4 7" id="KW-0560">Oxidoreductase</keyword>
<name>A0A7K1L540_9ACTN</name>
<dbReference type="GO" id="GO:0020037">
    <property type="term" value="F:heme binding"/>
    <property type="evidence" value="ECO:0007669"/>
    <property type="project" value="InterPro"/>
</dbReference>
<sequence length="393" mass="42871">MSDSLPVVERMPVERPAGCPFDPPARLAELRSRAPVTPLRFGDGHQGWLVTGHAQARAVLADPGFSSRHELMHLLDPQIIEVPPAGPGQFIGMDAPEHTRYRRLLAGRFTVRRMRSLAERVQRLTAQYLDDMAARGPGVDLVDAYAFPIPAQMICELLGVPFSERAHFQHLGAVANQADVPMEDKLAAFQEMGGYIADLVERKRARPTDDLLSDIIGGDLDHEELVGVGSLLLGAGLDTVANMIGLSTFALLTHPDQRDALHADPERAVEELLRYLTIAHTGFRVALTDIDLDGITIGKGQTVAVSLQAANRDPARFASPDALDLTRQAAGHLAFSHGAHQCLGQQLARLEMKVALPALFERFPSLRLDVPPQEVPLRAGDDVYGVRHLPVAW</sequence>
<keyword evidence="5 7" id="KW-0408">Iron</keyword>
<dbReference type="CDD" id="cd11030">
    <property type="entry name" value="CYP105-like"/>
    <property type="match status" value="1"/>
</dbReference>
<organism evidence="8 9">
    <name type="scientific">Actinomadura litoris</name>
    <dbReference type="NCBI Taxonomy" id="2678616"/>
    <lineage>
        <taxon>Bacteria</taxon>
        <taxon>Bacillati</taxon>
        <taxon>Actinomycetota</taxon>
        <taxon>Actinomycetes</taxon>
        <taxon>Streptosporangiales</taxon>
        <taxon>Thermomonosporaceae</taxon>
        <taxon>Actinomadura</taxon>
    </lineage>
</organism>
<evidence type="ECO:0000256" key="2">
    <source>
        <dbReference type="ARBA" id="ARBA00022617"/>
    </source>
</evidence>
<dbReference type="InterPro" id="IPR017972">
    <property type="entry name" value="Cyt_P450_CS"/>
</dbReference>
<keyword evidence="9" id="KW-1185">Reference proteome</keyword>
<evidence type="ECO:0000256" key="3">
    <source>
        <dbReference type="ARBA" id="ARBA00022723"/>
    </source>
</evidence>
<accession>A0A7K1L540</accession>
<evidence type="ECO:0000256" key="5">
    <source>
        <dbReference type="ARBA" id="ARBA00023004"/>
    </source>
</evidence>
<dbReference type="Pfam" id="PF00067">
    <property type="entry name" value="p450"/>
    <property type="match status" value="1"/>
</dbReference>
<dbReference type="PANTHER" id="PTHR46696">
    <property type="entry name" value="P450, PUTATIVE (EUROFUNG)-RELATED"/>
    <property type="match status" value="1"/>
</dbReference>
<dbReference type="AlphaFoldDB" id="A0A7K1L540"/>